<accession>C9LKT7</accession>
<sequence>MEETIIAPVERDLLAAELTPERKLRTTNKGGNEIYVVTYHQAPNVLREIGRLREIAFRTAGGGTGKACDLDESDVCEHPYYQLIVWNPSSLEILGGYRFLPGAEAAFDESGQPILATSHLFHFSDEFLRDYFPRTVELGRSFVTLEYQSSRAMTKGLFALDNLWDGLGALTVVIPGLKYFFGKMTMYPSFDRQARDMILFFLHKHFGDRDNLITPLQPIRLESEQRDLEQLFCEDDLKRDYLILNKAVRRLGYNIPPLVNAYMGLSPTMRCFGTAVNDTFGNVEETGILIAEDEILEEKRKRHIDSFIKEHPDWINNFSNLVLRKSTTR</sequence>
<dbReference type="InterPro" id="IPR016181">
    <property type="entry name" value="Acyl_CoA_acyltransferase"/>
</dbReference>
<proteinExistence type="predicted"/>
<keyword evidence="2" id="KW-0444">Lipid biosynthesis</keyword>
<keyword evidence="5" id="KW-0012">Acyltransferase</keyword>
<dbReference type="PANTHER" id="PTHR37323:SF1">
    <property type="entry name" value="L-ORNITHINE N(ALPHA)-ACYLTRANSFERASE"/>
    <property type="match status" value="1"/>
</dbReference>
<evidence type="ECO:0000256" key="2">
    <source>
        <dbReference type="ARBA" id="ARBA00022516"/>
    </source>
</evidence>
<dbReference type="SUPFAM" id="SSF55729">
    <property type="entry name" value="Acyl-CoA N-acyltransferases (Nat)"/>
    <property type="match status" value="1"/>
</dbReference>
<dbReference type="GeneID" id="84577352"/>
<dbReference type="OrthoDB" id="1113830at2"/>
<dbReference type="RefSeq" id="WP_006256696.1">
    <property type="nucleotide sequence ID" value="NZ_GG700644.1"/>
</dbReference>
<comment type="caution">
    <text evidence="6">The sequence shown here is derived from an EMBL/GenBank/DDBJ whole genome shotgun (WGS) entry which is preliminary data.</text>
</comment>
<dbReference type="STRING" id="626522.GCWU000325_02858"/>
<dbReference type="HOGENOM" id="CLU_033329_0_0_10"/>
<dbReference type="Pfam" id="PF13444">
    <property type="entry name" value="Acetyltransf_5"/>
    <property type="match status" value="1"/>
</dbReference>
<keyword evidence="3" id="KW-0808">Transferase</keyword>
<dbReference type="GO" id="GO:0016746">
    <property type="term" value="F:acyltransferase activity"/>
    <property type="evidence" value="ECO:0007669"/>
    <property type="project" value="UniProtKB-KW"/>
</dbReference>
<evidence type="ECO:0000256" key="3">
    <source>
        <dbReference type="ARBA" id="ARBA00022679"/>
    </source>
</evidence>
<evidence type="ECO:0000313" key="7">
    <source>
        <dbReference type="Proteomes" id="UP000003460"/>
    </source>
</evidence>
<dbReference type="eggNOG" id="COG3176">
    <property type="taxonomic scope" value="Bacteria"/>
</dbReference>
<dbReference type="Proteomes" id="UP000003460">
    <property type="component" value="Unassembled WGS sequence"/>
</dbReference>
<gene>
    <name evidence="6" type="ORF">GCWU000325_02858</name>
</gene>
<dbReference type="PANTHER" id="PTHR37323">
    <property type="entry name" value="GCN5-RELATED N-ACETYLTRANSFERASE"/>
    <property type="match status" value="1"/>
</dbReference>
<keyword evidence="4" id="KW-0443">Lipid metabolism</keyword>
<dbReference type="InterPro" id="IPR052351">
    <property type="entry name" value="Ornithine_N-alpha-AT"/>
</dbReference>
<dbReference type="GO" id="GO:0006629">
    <property type="term" value="P:lipid metabolic process"/>
    <property type="evidence" value="ECO:0007669"/>
    <property type="project" value="UniProtKB-KW"/>
</dbReference>
<evidence type="ECO:0000313" key="6">
    <source>
        <dbReference type="EMBL" id="EEX70315.1"/>
    </source>
</evidence>
<protein>
    <submittedName>
        <fullName evidence="6">Hemolysin</fullName>
    </submittedName>
</protein>
<organism evidence="6 7">
    <name type="scientific">Alloprevotella tannerae ATCC 51259</name>
    <dbReference type="NCBI Taxonomy" id="626522"/>
    <lineage>
        <taxon>Bacteria</taxon>
        <taxon>Pseudomonadati</taxon>
        <taxon>Bacteroidota</taxon>
        <taxon>Bacteroidia</taxon>
        <taxon>Bacteroidales</taxon>
        <taxon>Prevotellaceae</taxon>
        <taxon>Alloprevotella</taxon>
    </lineage>
</organism>
<dbReference type="AlphaFoldDB" id="C9LKT7"/>
<evidence type="ECO:0000256" key="1">
    <source>
        <dbReference type="ARBA" id="ARBA00005189"/>
    </source>
</evidence>
<reference evidence="6" key="1">
    <citation type="submission" date="2009-09" db="EMBL/GenBank/DDBJ databases">
        <authorList>
            <person name="Weinstock G."/>
            <person name="Sodergren E."/>
            <person name="Clifton S."/>
            <person name="Fulton L."/>
            <person name="Fulton B."/>
            <person name="Courtney L."/>
            <person name="Fronick C."/>
            <person name="Harrison M."/>
            <person name="Strong C."/>
            <person name="Farmer C."/>
            <person name="Delahaunty K."/>
            <person name="Markovic C."/>
            <person name="Hall O."/>
            <person name="Minx P."/>
            <person name="Tomlinson C."/>
            <person name="Mitreva M."/>
            <person name="Nelson J."/>
            <person name="Hou S."/>
            <person name="Wollam A."/>
            <person name="Pepin K.H."/>
            <person name="Johnson M."/>
            <person name="Bhonagiri V."/>
            <person name="Nash W.E."/>
            <person name="Warren W."/>
            <person name="Chinwalla A."/>
            <person name="Mardis E.R."/>
            <person name="Wilson R.K."/>
        </authorList>
    </citation>
    <scope>NUCLEOTIDE SEQUENCE [LARGE SCALE GENOMIC DNA]</scope>
    <source>
        <strain evidence="6">ATCC 51259</strain>
    </source>
</reference>
<dbReference type="EMBL" id="ACIJ02000031">
    <property type="protein sequence ID" value="EEX70315.1"/>
    <property type="molecule type" value="Genomic_DNA"/>
</dbReference>
<evidence type="ECO:0000256" key="4">
    <source>
        <dbReference type="ARBA" id="ARBA00023098"/>
    </source>
</evidence>
<name>C9LKT7_9BACT</name>
<evidence type="ECO:0000256" key="5">
    <source>
        <dbReference type="ARBA" id="ARBA00023315"/>
    </source>
</evidence>
<keyword evidence="7" id="KW-1185">Reference proteome</keyword>
<comment type="pathway">
    <text evidence="1">Lipid metabolism.</text>
</comment>